<proteinExistence type="predicted"/>
<dbReference type="Proteomes" id="UP000226357">
    <property type="component" value="Unassembled WGS sequence"/>
</dbReference>
<dbReference type="AlphaFoldDB" id="A0AA44QBB2"/>
<accession>A0AA44QBB2</accession>
<organism evidence="1 2">
    <name type="scientific">Bacillus cereus</name>
    <dbReference type="NCBI Taxonomy" id="1396"/>
    <lineage>
        <taxon>Bacteria</taxon>
        <taxon>Bacillati</taxon>
        <taxon>Bacillota</taxon>
        <taxon>Bacilli</taxon>
        <taxon>Bacillales</taxon>
        <taxon>Bacillaceae</taxon>
        <taxon>Bacillus</taxon>
        <taxon>Bacillus cereus group</taxon>
    </lineage>
</organism>
<name>A0AA44QBB2_BACCE</name>
<dbReference type="EMBL" id="NVBO01000065">
    <property type="protein sequence ID" value="PFS02705.1"/>
    <property type="molecule type" value="Genomic_DNA"/>
</dbReference>
<evidence type="ECO:0000313" key="1">
    <source>
        <dbReference type="EMBL" id="PFS02705.1"/>
    </source>
</evidence>
<reference evidence="1 2" key="1">
    <citation type="submission" date="2017-09" db="EMBL/GenBank/DDBJ databases">
        <title>Large-scale bioinformatics analysis of Bacillus genomes uncovers conserved roles of natural products in bacterial physiology.</title>
        <authorList>
            <consortium name="Agbiome Team Llc"/>
            <person name="Bleich R.M."/>
            <person name="Grubbs K.J."/>
            <person name="Santa Maria K.C."/>
            <person name="Allen S.E."/>
            <person name="Farag S."/>
            <person name="Shank E.A."/>
            <person name="Bowers A."/>
        </authorList>
    </citation>
    <scope>NUCLEOTIDE SEQUENCE [LARGE SCALE GENOMIC DNA]</scope>
    <source>
        <strain evidence="1 2">AFS067272</strain>
    </source>
</reference>
<gene>
    <name evidence="1" type="ORF">COK38_09080</name>
</gene>
<comment type="caution">
    <text evidence="1">The sequence shown here is derived from an EMBL/GenBank/DDBJ whole genome shotgun (WGS) entry which is preliminary data.</text>
</comment>
<protein>
    <submittedName>
        <fullName evidence="1">Uncharacterized protein</fullName>
    </submittedName>
</protein>
<evidence type="ECO:0000313" key="2">
    <source>
        <dbReference type="Proteomes" id="UP000226357"/>
    </source>
</evidence>
<dbReference type="RefSeq" id="WP_098522790.1">
    <property type="nucleotide sequence ID" value="NZ_NUYJ01000023.1"/>
</dbReference>
<sequence>MTPAEKKEKMERLHEINFVESPESIKPWEDEVARELAAKNIATREKLRMIAAIPREELGEKDAVMKDILDARQAMCK</sequence>